<dbReference type="Proteomes" id="UP000714380">
    <property type="component" value="Unassembled WGS sequence"/>
</dbReference>
<evidence type="ECO:0008006" key="4">
    <source>
        <dbReference type="Google" id="ProtNLM"/>
    </source>
</evidence>
<evidence type="ECO:0000313" key="3">
    <source>
        <dbReference type="Proteomes" id="UP000714380"/>
    </source>
</evidence>
<proteinExistence type="predicted"/>
<feature type="signal peptide" evidence="1">
    <location>
        <begin position="1"/>
        <end position="20"/>
    </location>
</feature>
<comment type="caution">
    <text evidence="2">The sequence shown here is derived from an EMBL/GenBank/DDBJ whole genome shotgun (WGS) entry which is preliminary data.</text>
</comment>
<sequence length="289" mass="32549">MPKLHFTPALILTTAISLLAGCASHRLGPQAVFVSEQDKQDPPLEISAAFRQDLCSPNVAYVAVSIRNPGDEWQELHNLELTSPYATYYDENQFDVLTGHELLAWADALELQSRRNEHNAALARTAVRSVSRLMMASDERGVQVAGLAIAVGEAANRATNRVRQSMREASMPIGASSNHLYSDILTIPPRMDRVFWITLKARPDAPLMSWLSAAYLDQAGQSHQFVAPLDNWAECGWQEKRRIALRDWGRDNDRIPYRLNTDGSKELLRYDTTQLERQYQQARETLSSN</sequence>
<protein>
    <recommendedName>
        <fullName evidence="4">DUF4823 domain-containing protein</fullName>
    </recommendedName>
</protein>
<feature type="chain" id="PRO_5046308688" description="DUF4823 domain-containing protein" evidence="1">
    <location>
        <begin position="21"/>
        <end position="289"/>
    </location>
</feature>
<keyword evidence="1" id="KW-0732">Signal</keyword>
<dbReference type="PROSITE" id="PS51257">
    <property type="entry name" value="PROKAR_LIPOPROTEIN"/>
    <property type="match status" value="1"/>
</dbReference>
<evidence type="ECO:0000256" key="1">
    <source>
        <dbReference type="SAM" id="SignalP"/>
    </source>
</evidence>
<dbReference type="EMBL" id="JAEDAH010000010">
    <property type="protein sequence ID" value="MCA6062493.1"/>
    <property type="molecule type" value="Genomic_DNA"/>
</dbReference>
<keyword evidence="3" id="KW-1185">Reference proteome</keyword>
<gene>
    <name evidence="2" type="ORF">I9W95_02620</name>
</gene>
<organism evidence="2 3">
    <name type="scientific">Thalassolituus marinus</name>
    <dbReference type="NCBI Taxonomy" id="671053"/>
    <lineage>
        <taxon>Bacteria</taxon>
        <taxon>Pseudomonadati</taxon>
        <taxon>Pseudomonadota</taxon>
        <taxon>Gammaproteobacteria</taxon>
        <taxon>Oceanospirillales</taxon>
        <taxon>Oceanospirillaceae</taxon>
        <taxon>Thalassolituus</taxon>
    </lineage>
</organism>
<reference evidence="2 3" key="1">
    <citation type="submission" date="2020-12" db="EMBL/GenBank/DDBJ databases">
        <title>Novel Thalassolituus-related marine hydrocarbonoclastic bacteria mediated algae-derived hydrocarbons mineralization in twilight zone of the northern South China Sea.</title>
        <authorList>
            <person name="Dong C."/>
        </authorList>
    </citation>
    <scope>NUCLEOTIDE SEQUENCE [LARGE SCALE GENOMIC DNA]</scope>
    <source>
        <strain evidence="2 3">IMCC1826</strain>
    </source>
</reference>
<accession>A0ABS7ZMP7</accession>
<dbReference type="RefSeq" id="WP_225671558.1">
    <property type="nucleotide sequence ID" value="NZ_JAEDAH010000010.1"/>
</dbReference>
<evidence type="ECO:0000313" key="2">
    <source>
        <dbReference type="EMBL" id="MCA6062493.1"/>
    </source>
</evidence>
<name>A0ABS7ZMP7_9GAMM</name>